<accession>A0A6P8AY91</accession>
<protein>
    <submittedName>
        <fullName evidence="3">Uncharacterized protein</fullName>
    </submittedName>
</protein>
<reference evidence="2 3" key="1">
    <citation type="journal article" date="2019" name="Mol. Biol. Evol.">
        <title>Blast fungal genomes show frequent chromosomal changes, gene gains and losses, and effector gene turnover.</title>
        <authorList>
            <person name="Gomez Luciano L.B."/>
            <person name="Jason Tsai I."/>
            <person name="Chuma I."/>
            <person name="Tosa Y."/>
            <person name="Chen Y.H."/>
            <person name="Li J.Y."/>
            <person name="Li M.Y."/>
            <person name="Jade Lu M.Y."/>
            <person name="Nakayashiki H."/>
            <person name="Li W.H."/>
        </authorList>
    </citation>
    <scope>NUCLEOTIDE SEQUENCE [LARGE SCALE GENOMIC DNA]</scope>
    <source>
        <strain evidence="2 3">NI907</strain>
    </source>
</reference>
<sequence>MRIAIVALLISLWAVTTITLAKPIGDESPDGHVAMKVQRDVAGWIWDHKPTGTKERPHKCPHNPCITACEIWAVLLSFGISCVSCQSVHSHCFYKD</sequence>
<dbReference type="RefSeq" id="XP_030979829.1">
    <property type="nucleotide sequence ID" value="XM_031130341.1"/>
</dbReference>
<gene>
    <name evidence="3" type="ORF">PgNI_10369</name>
</gene>
<dbReference type="Proteomes" id="UP000515153">
    <property type="component" value="Chromosome VII"/>
</dbReference>
<dbReference type="AlphaFoldDB" id="A0A6P8AY91"/>
<keyword evidence="1" id="KW-0732">Signal</keyword>
<keyword evidence="2" id="KW-1185">Reference proteome</keyword>
<feature type="signal peptide" evidence="1">
    <location>
        <begin position="1"/>
        <end position="21"/>
    </location>
</feature>
<reference evidence="3" key="2">
    <citation type="submission" date="2019-10" db="EMBL/GenBank/DDBJ databases">
        <authorList>
            <consortium name="NCBI Genome Project"/>
        </authorList>
    </citation>
    <scope>NUCLEOTIDE SEQUENCE</scope>
    <source>
        <strain evidence="3">NI907</strain>
    </source>
</reference>
<reference evidence="3" key="3">
    <citation type="submission" date="2025-08" db="UniProtKB">
        <authorList>
            <consortium name="RefSeq"/>
        </authorList>
    </citation>
    <scope>IDENTIFICATION</scope>
    <source>
        <strain evidence="3">NI907</strain>
    </source>
</reference>
<evidence type="ECO:0000256" key="1">
    <source>
        <dbReference type="SAM" id="SignalP"/>
    </source>
</evidence>
<organism evidence="2 3">
    <name type="scientific">Pyricularia grisea</name>
    <name type="common">Crabgrass-specific blast fungus</name>
    <name type="synonym">Magnaporthe grisea</name>
    <dbReference type="NCBI Taxonomy" id="148305"/>
    <lineage>
        <taxon>Eukaryota</taxon>
        <taxon>Fungi</taxon>
        <taxon>Dikarya</taxon>
        <taxon>Ascomycota</taxon>
        <taxon>Pezizomycotina</taxon>
        <taxon>Sordariomycetes</taxon>
        <taxon>Sordariomycetidae</taxon>
        <taxon>Magnaporthales</taxon>
        <taxon>Pyriculariaceae</taxon>
        <taxon>Pyricularia</taxon>
    </lineage>
</organism>
<evidence type="ECO:0000313" key="2">
    <source>
        <dbReference type="Proteomes" id="UP000515153"/>
    </source>
</evidence>
<name>A0A6P8AY91_PYRGI</name>
<proteinExistence type="predicted"/>
<dbReference type="KEGG" id="pgri:PgNI_10369"/>
<evidence type="ECO:0000313" key="3">
    <source>
        <dbReference type="RefSeq" id="XP_030979829.1"/>
    </source>
</evidence>
<feature type="chain" id="PRO_5027822127" evidence="1">
    <location>
        <begin position="22"/>
        <end position="96"/>
    </location>
</feature>
<dbReference type="GeneID" id="41965249"/>